<dbReference type="CDD" id="cd17040">
    <property type="entry name" value="Ubl_MoaD_like"/>
    <property type="match status" value="1"/>
</dbReference>
<evidence type="ECO:0000256" key="2">
    <source>
        <dbReference type="ARBA" id="ARBA00024200"/>
    </source>
</evidence>
<accession>A0A1I3ZFZ8</accession>
<sequence length="89" mass="9247">MSTPPRTPAGPVTVRYFAGARAATGIESETRSAATLEELVGQLVDAHGERLERVLTACSFLVDGTQTRDRSLPLAPGAVVDVLPPFAGG</sequence>
<dbReference type="InterPro" id="IPR016155">
    <property type="entry name" value="Mopterin_synth/thiamin_S_b"/>
</dbReference>
<dbReference type="GO" id="GO:1990133">
    <property type="term" value="C:molybdopterin adenylyltransferase complex"/>
    <property type="evidence" value="ECO:0007669"/>
    <property type="project" value="TreeGrafter"/>
</dbReference>
<dbReference type="InterPro" id="IPR044672">
    <property type="entry name" value="MOCS2A"/>
</dbReference>
<dbReference type="PANTHER" id="PTHR33359:SF1">
    <property type="entry name" value="MOLYBDOPTERIN SYNTHASE SULFUR CARRIER SUBUNIT"/>
    <property type="match status" value="1"/>
</dbReference>
<dbReference type="PANTHER" id="PTHR33359">
    <property type="entry name" value="MOLYBDOPTERIN SYNTHASE SULFUR CARRIER SUBUNIT"/>
    <property type="match status" value="1"/>
</dbReference>
<keyword evidence="5" id="KW-1185">Reference proteome</keyword>
<name>A0A1I3ZFZ8_9ACTN</name>
<dbReference type="InterPro" id="IPR012675">
    <property type="entry name" value="Beta-grasp_dom_sf"/>
</dbReference>
<evidence type="ECO:0000313" key="4">
    <source>
        <dbReference type="EMBL" id="SFK43034.1"/>
    </source>
</evidence>
<dbReference type="Gene3D" id="3.10.20.30">
    <property type="match status" value="1"/>
</dbReference>
<evidence type="ECO:0000256" key="3">
    <source>
        <dbReference type="ARBA" id="ARBA00024247"/>
    </source>
</evidence>
<organism evidence="4 5">
    <name type="scientific">Geodermatophilus ruber</name>
    <dbReference type="NCBI Taxonomy" id="504800"/>
    <lineage>
        <taxon>Bacteria</taxon>
        <taxon>Bacillati</taxon>
        <taxon>Actinomycetota</taxon>
        <taxon>Actinomycetes</taxon>
        <taxon>Geodermatophilales</taxon>
        <taxon>Geodermatophilaceae</taxon>
        <taxon>Geodermatophilus</taxon>
    </lineage>
</organism>
<dbReference type="RefSeq" id="WP_091320864.1">
    <property type="nucleotide sequence ID" value="NZ_FOSW01000001.1"/>
</dbReference>
<dbReference type="Proteomes" id="UP000199152">
    <property type="component" value="Unassembled WGS sequence"/>
</dbReference>
<proteinExistence type="inferred from homology"/>
<dbReference type="InParanoid" id="A0A1I3ZFZ8"/>
<reference evidence="4 5" key="1">
    <citation type="submission" date="2016-10" db="EMBL/GenBank/DDBJ databases">
        <authorList>
            <person name="de Groot N.N."/>
        </authorList>
    </citation>
    <scope>NUCLEOTIDE SEQUENCE [LARGE SCALE GENOMIC DNA]</scope>
    <source>
        <strain evidence="4 5">DSM 45317</strain>
    </source>
</reference>
<dbReference type="AlphaFoldDB" id="A0A1I3ZFZ8"/>
<dbReference type="STRING" id="504800.SAMN04488085_101530"/>
<comment type="similarity">
    <text evidence="2">Belongs to the MoaD family.</text>
</comment>
<evidence type="ECO:0000313" key="5">
    <source>
        <dbReference type="Proteomes" id="UP000199152"/>
    </source>
</evidence>
<dbReference type="GO" id="GO:0006777">
    <property type="term" value="P:Mo-molybdopterin cofactor biosynthetic process"/>
    <property type="evidence" value="ECO:0007669"/>
    <property type="project" value="InterPro"/>
</dbReference>
<evidence type="ECO:0000256" key="1">
    <source>
        <dbReference type="ARBA" id="ARBA00022741"/>
    </source>
</evidence>
<dbReference type="InterPro" id="IPR003749">
    <property type="entry name" value="ThiS/MoaD-like"/>
</dbReference>
<dbReference type="OrthoDB" id="3255135at2"/>
<protein>
    <recommendedName>
        <fullName evidence="3">Molybdopterin synthase sulfur carrier subunit</fullName>
    </recommendedName>
</protein>
<dbReference type="GO" id="GO:0000166">
    <property type="term" value="F:nucleotide binding"/>
    <property type="evidence" value="ECO:0007669"/>
    <property type="project" value="UniProtKB-KW"/>
</dbReference>
<keyword evidence="1" id="KW-0547">Nucleotide-binding</keyword>
<dbReference type="SUPFAM" id="SSF54285">
    <property type="entry name" value="MoaD/ThiS"/>
    <property type="match status" value="1"/>
</dbReference>
<gene>
    <name evidence="4" type="ORF">SAMN04488085_101530</name>
</gene>
<dbReference type="Pfam" id="PF02597">
    <property type="entry name" value="ThiS"/>
    <property type="match status" value="1"/>
</dbReference>
<dbReference type="EMBL" id="FOSW01000001">
    <property type="protein sequence ID" value="SFK43034.1"/>
    <property type="molecule type" value="Genomic_DNA"/>
</dbReference>